<dbReference type="AlphaFoldDB" id="A0AAD6XMY5"/>
<evidence type="ECO:0000256" key="1">
    <source>
        <dbReference type="SAM" id="MobiDB-lite"/>
    </source>
</evidence>
<feature type="region of interest" description="Disordered" evidence="1">
    <location>
        <begin position="191"/>
        <end position="224"/>
    </location>
</feature>
<feature type="compositionally biased region" description="Pro residues" evidence="1">
    <location>
        <begin position="197"/>
        <end position="208"/>
    </location>
</feature>
<feature type="region of interest" description="Disordered" evidence="1">
    <location>
        <begin position="285"/>
        <end position="347"/>
    </location>
</feature>
<gene>
    <name evidence="2" type="ORF">B0H15DRAFT_805708</name>
</gene>
<proteinExistence type="predicted"/>
<reference evidence="2" key="1">
    <citation type="submission" date="2023-03" db="EMBL/GenBank/DDBJ databases">
        <title>Massive genome expansion in bonnet fungi (Mycena s.s.) driven by repeated elements and novel gene families across ecological guilds.</title>
        <authorList>
            <consortium name="Lawrence Berkeley National Laboratory"/>
            <person name="Harder C.B."/>
            <person name="Miyauchi S."/>
            <person name="Viragh M."/>
            <person name="Kuo A."/>
            <person name="Thoen E."/>
            <person name="Andreopoulos B."/>
            <person name="Lu D."/>
            <person name="Skrede I."/>
            <person name="Drula E."/>
            <person name="Henrissat B."/>
            <person name="Morin E."/>
            <person name="Kohler A."/>
            <person name="Barry K."/>
            <person name="LaButti K."/>
            <person name="Morin E."/>
            <person name="Salamov A."/>
            <person name="Lipzen A."/>
            <person name="Mereny Z."/>
            <person name="Hegedus B."/>
            <person name="Baldrian P."/>
            <person name="Stursova M."/>
            <person name="Weitz H."/>
            <person name="Taylor A."/>
            <person name="Grigoriev I.V."/>
            <person name="Nagy L.G."/>
            <person name="Martin F."/>
            <person name="Kauserud H."/>
        </authorList>
    </citation>
    <scope>NUCLEOTIDE SEQUENCE</scope>
    <source>
        <strain evidence="2">CBHHK173m</strain>
    </source>
</reference>
<evidence type="ECO:0000313" key="3">
    <source>
        <dbReference type="Proteomes" id="UP001222325"/>
    </source>
</evidence>
<evidence type="ECO:0000313" key="2">
    <source>
        <dbReference type="EMBL" id="KAJ7076260.1"/>
    </source>
</evidence>
<feature type="compositionally biased region" description="Low complexity" evidence="1">
    <location>
        <begin position="209"/>
        <end position="218"/>
    </location>
</feature>
<sequence>MVRGRKPMDPDEKRQRREETLAKYAEKSASRSHHAALSFELDLEMQHVFGKRGVCGCSALTAFGLHWPTPTRPLCAGTSGMRASLLENIARGWMLPCNLQLSLTLAQGTETEYAWRIQSAEQNAVTLQAIPRLLSLLGRPSLPARNLKQTLNAILDDDPTAAFIEATTWLRLLQQWNLECSEFHDHQVEVQPELPSCSPPPSRPPSPTPSDTRTLSRSASPLPRHRVVVAARKAGGSILPLSPEEVEALWRGAVIVSPEAQAERNAAIVQARHAARIEELRLSARQSAESRRNVQGHEARRVVRPAPELEVEHEQPAGSEPSAGGRRRRTEMQPRRGDAQPRRKVKSRACVVHGFASTAVSPLLYDPATHPWGDLGRLSPVSISDDEEGSTGGRLSPVTISDDDEGPLSRG</sequence>
<name>A0AAD6XMY5_9AGAR</name>
<feature type="compositionally biased region" description="Basic and acidic residues" evidence="1">
    <location>
        <begin position="330"/>
        <end position="341"/>
    </location>
</feature>
<accession>A0AAD6XMY5</accession>
<protein>
    <submittedName>
        <fullName evidence="2">Uncharacterized protein</fullName>
    </submittedName>
</protein>
<dbReference type="EMBL" id="JARJCN010000083">
    <property type="protein sequence ID" value="KAJ7076260.1"/>
    <property type="molecule type" value="Genomic_DNA"/>
</dbReference>
<keyword evidence="3" id="KW-1185">Reference proteome</keyword>
<feature type="compositionally biased region" description="Basic and acidic residues" evidence="1">
    <location>
        <begin position="285"/>
        <end position="301"/>
    </location>
</feature>
<dbReference type="Proteomes" id="UP001222325">
    <property type="component" value="Unassembled WGS sequence"/>
</dbReference>
<feature type="region of interest" description="Disordered" evidence="1">
    <location>
        <begin position="370"/>
        <end position="411"/>
    </location>
</feature>
<comment type="caution">
    <text evidence="2">The sequence shown here is derived from an EMBL/GenBank/DDBJ whole genome shotgun (WGS) entry which is preliminary data.</text>
</comment>
<organism evidence="2 3">
    <name type="scientific">Mycena belliarum</name>
    <dbReference type="NCBI Taxonomy" id="1033014"/>
    <lineage>
        <taxon>Eukaryota</taxon>
        <taxon>Fungi</taxon>
        <taxon>Dikarya</taxon>
        <taxon>Basidiomycota</taxon>
        <taxon>Agaricomycotina</taxon>
        <taxon>Agaricomycetes</taxon>
        <taxon>Agaricomycetidae</taxon>
        <taxon>Agaricales</taxon>
        <taxon>Marasmiineae</taxon>
        <taxon>Mycenaceae</taxon>
        <taxon>Mycena</taxon>
    </lineage>
</organism>
<feature type="compositionally biased region" description="Acidic residues" evidence="1">
    <location>
        <begin position="401"/>
        <end position="411"/>
    </location>
</feature>